<feature type="region of interest" description="Disordered" evidence="2">
    <location>
        <begin position="70"/>
        <end position="91"/>
    </location>
</feature>
<dbReference type="OrthoDB" id="3395834at2"/>
<protein>
    <submittedName>
        <fullName evidence="4">4-oxalocrotonate tautomerase</fullName>
    </submittedName>
</protein>
<organism evidence="4 5">
    <name type="scientific">Desulfocicer vacuolatum DSM 3385</name>
    <dbReference type="NCBI Taxonomy" id="1121400"/>
    <lineage>
        <taxon>Bacteria</taxon>
        <taxon>Pseudomonadati</taxon>
        <taxon>Thermodesulfobacteriota</taxon>
        <taxon>Desulfobacteria</taxon>
        <taxon>Desulfobacterales</taxon>
        <taxon>Desulfobacteraceae</taxon>
        <taxon>Desulfocicer</taxon>
    </lineage>
</organism>
<sequence length="155" mass="18024">MPHIVVKLYAGRSEQQKKELTEKIVKNIVDVTQCKEAAVSVAIEEFEPHDWTEKVYKPDILDKAETLYRKPGYDPFSQTSEDKEQDKKPSLMDYVRSSAELAAKEDTSGDFNPMSWLDLELEDNPHSFDPFFDTPWHELSDQEKGERMMAIRRVL</sequence>
<gene>
    <name evidence="4" type="ORF">SAMN02746065_12914</name>
</gene>
<dbReference type="STRING" id="1121400.SAMN02746065_12914"/>
<evidence type="ECO:0000313" key="5">
    <source>
        <dbReference type="Proteomes" id="UP000192418"/>
    </source>
</evidence>
<evidence type="ECO:0000256" key="2">
    <source>
        <dbReference type="SAM" id="MobiDB-lite"/>
    </source>
</evidence>
<evidence type="ECO:0000313" key="4">
    <source>
        <dbReference type="EMBL" id="SMD07619.1"/>
    </source>
</evidence>
<reference evidence="4 5" key="1">
    <citation type="submission" date="2017-04" db="EMBL/GenBank/DDBJ databases">
        <authorList>
            <person name="Afonso C.L."/>
            <person name="Miller P.J."/>
            <person name="Scott M.A."/>
            <person name="Spackman E."/>
            <person name="Goraichik I."/>
            <person name="Dimitrov K.M."/>
            <person name="Suarez D.L."/>
            <person name="Swayne D.E."/>
        </authorList>
    </citation>
    <scope>NUCLEOTIDE SEQUENCE [LARGE SCALE GENOMIC DNA]</scope>
    <source>
        <strain evidence="4 5">DSM 3385</strain>
    </source>
</reference>
<name>A0A1W2ED31_9BACT</name>
<dbReference type="InterPro" id="IPR004370">
    <property type="entry name" value="4-OT-like_dom"/>
</dbReference>
<dbReference type="InterPro" id="IPR014347">
    <property type="entry name" value="Tautomerase/MIF_sf"/>
</dbReference>
<dbReference type="Proteomes" id="UP000192418">
    <property type="component" value="Unassembled WGS sequence"/>
</dbReference>
<dbReference type="Pfam" id="PF01361">
    <property type="entry name" value="Tautomerase"/>
    <property type="match status" value="1"/>
</dbReference>
<proteinExistence type="predicted"/>
<feature type="domain" description="4-oxalocrotonate tautomerase-like" evidence="3">
    <location>
        <begin position="2"/>
        <end position="51"/>
    </location>
</feature>
<dbReference type="AlphaFoldDB" id="A0A1W2ED31"/>
<accession>A0A1W2ED31</accession>
<feature type="compositionally biased region" description="Basic and acidic residues" evidence="2">
    <location>
        <begin position="80"/>
        <end position="90"/>
    </location>
</feature>
<dbReference type="Gene3D" id="3.30.429.10">
    <property type="entry name" value="Macrophage Migration Inhibitory Factor"/>
    <property type="match status" value="1"/>
</dbReference>
<dbReference type="EMBL" id="FWXY01000029">
    <property type="protein sequence ID" value="SMD07619.1"/>
    <property type="molecule type" value="Genomic_DNA"/>
</dbReference>
<keyword evidence="5" id="KW-1185">Reference proteome</keyword>
<dbReference type="SUPFAM" id="SSF55331">
    <property type="entry name" value="Tautomerase/MIF"/>
    <property type="match status" value="1"/>
</dbReference>
<dbReference type="RefSeq" id="WP_084071459.1">
    <property type="nucleotide sequence ID" value="NZ_FWXY01000029.1"/>
</dbReference>
<evidence type="ECO:0000259" key="3">
    <source>
        <dbReference type="Pfam" id="PF01361"/>
    </source>
</evidence>
<keyword evidence="1" id="KW-0413">Isomerase</keyword>
<evidence type="ECO:0000256" key="1">
    <source>
        <dbReference type="ARBA" id="ARBA00023235"/>
    </source>
</evidence>
<dbReference type="GO" id="GO:0016853">
    <property type="term" value="F:isomerase activity"/>
    <property type="evidence" value="ECO:0007669"/>
    <property type="project" value="UniProtKB-KW"/>
</dbReference>